<feature type="region of interest" description="Disordered" evidence="4">
    <location>
        <begin position="40"/>
        <end position="89"/>
    </location>
</feature>
<dbReference type="Proteomes" id="UP000026962">
    <property type="component" value="Chromosome 5"/>
</dbReference>
<dbReference type="InterPro" id="IPR040356">
    <property type="entry name" value="SPEAR"/>
</dbReference>
<feature type="compositionally biased region" description="Low complexity" evidence="4">
    <location>
        <begin position="52"/>
        <end position="75"/>
    </location>
</feature>
<evidence type="ECO:0000313" key="5">
    <source>
        <dbReference type="EnsemblPlants" id="OPUNC05G19500.1"/>
    </source>
</evidence>
<feature type="region of interest" description="Disordered" evidence="4">
    <location>
        <begin position="208"/>
        <end position="229"/>
    </location>
</feature>
<dbReference type="HOGENOM" id="CLU_068150_0_0_1"/>
<keyword evidence="2" id="KW-0805">Transcription regulation</keyword>
<dbReference type="PANTHER" id="PTHR33388">
    <property type="entry name" value="OS01G0212500 PROTEIN"/>
    <property type="match status" value="1"/>
</dbReference>
<name>A0A0E0L4D2_ORYPU</name>
<dbReference type="PANTHER" id="PTHR33388:SF2">
    <property type="entry name" value="PROTEIN SPOROCYTELESS"/>
    <property type="match status" value="1"/>
</dbReference>
<evidence type="ECO:0000256" key="2">
    <source>
        <dbReference type="ARBA" id="ARBA00023015"/>
    </source>
</evidence>
<dbReference type="STRING" id="4537.A0A0E0L4D2"/>
<evidence type="ECO:0000256" key="3">
    <source>
        <dbReference type="ARBA" id="ARBA00023163"/>
    </source>
</evidence>
<reference evidence="5" key="1">
    <citation type="submission" date="2015-04" db="UniProtKB">
        <authorList>
            <consortium name="EnsemblPlants"/>
        </authorList>
    </citation>
    <scope>IDENTIFICATION</scope>
</reference>
<dbReference type="Gramene" id="OPUNC05G19500.1">
    <property type="protein sequence ID" value="OPUNC05G19500.1"/>
    <property type="gene ID" value="OPUNC05G19500"/>
</dbReference>
<proteinExistence type="predicted"/>
<keyword evidence="6" id="KW-1185">Reference proteome</keyword>
<dbReference type="EnsemblPlants" id="OPUNC05G19500.1">
    <property type="protein sequence ID" value="OPUNC05G19500.1"/>
    <property type="gene ID" value="OPUNC05G19500"/>
</dbReference>
<dbReference type="AlphaFoldDB" id="A0A0E0L4D2"/>
<protein>
    <submittedName>
        <fullName evidence="5">Uncharacterized protein</fullName>
    </submittedName>
</protein>
<sequence>MATTPFFLWATKPSSSSPAAAAVSDHDVVGIGAEEERAVAAEAPMQLSPELAAAVARPRLRRQASSPAKQQQQQQVGGGGSKKAPQRGLGVAELERLRCGGDPLRDLNAAVAAMGDAAAVIHQHLPLPAFDADATGGRGHYAPLLVRPAVAPPPPPPPPAAAPFCYLHSSLSAGSHNVAPPPELQFLRDRCMGGGFAAAGHGPPQLLPLAPEHPSSQSNTIWRPASSSSSCLPTTHRCDLCSKTMVRALAERGGARGAITTTLDYSIYDLAAAMATARKEKGQAGLFLGRERKNDEAAVAAEREVREIEFFPTSTSHADESEFAAPFSSSAGGGCGVPLDLSLRL</sequence>
<dbReference type="OMA" id="TTPFFLW"/>
<evidence type="ECO:0000256" key="1">
    <source>
        <dbReference type="ARBA" id="ARBA00022491"/>
    </source>
</evidence>
<keyword evidence="1" id="KW-0678">Repressor</keyword>
<accession>A0A0E0L4D2</accession>
<dbReference type="GO" id="GO:0003700">
    <property type="term" value="F:DNA-binding transcription factor activity"/>
    <property type="evidence" value="ECO:0007669"/>
    <property type="project" value="InterPro"/>
</dbReference>
<evidence type="ECO:0000256" key="4">
    <source>
        <dbReference type="SAM" id="MobiDB-lite"/>
    </source>
</evidence>
<feature type="compositionally biased region" description="Polar residues" evidence="4">
    <location>
        <begin position="214"/>
        <end position="229"/>
    </location>
</feature>
<reference evidence="5" key="2">
    <citation type="submission" date="2018-05" db="EMBL/GenBank/DDBJ databases">
        <title>OpunRS2 (Oryza punctata Reference Sequence Version 2).</title>
        <authorList>
            <person name="Zhang J."/>
            <person name="Kudrna D."/>
            <person name="Lee S."/>
            <person name="Talag J."/>
            <person name="Welchert J."/>
            <person name="Wing R.A."/>
        </authorList>
    </citation>
    <scope>NUCLEOTIDE SEQUENCE [LARGE SCALE GENOMIC DNA]</scope>
</reference>
<organism evidence="5">
    <name type="scientific">Oryza punctata</name>
    <name type="common">Red rice</name>
    <dbReference type="NCBI Taxonomy" id="4537"/>
    <lineage>
        <taxon>Eukaryota</taxon>
        <taxon>Viridiplantae</taxon>
        <taxon>Streptophyta</taxon>
        <taxon>Embryophyta</taxon>
        <taxon>Tracheophyta</taxon>
        <taxon>Spermatophyta</taxon>
        <taxon>Magnoliopsida</taxon>
        <taxon>Liliopsida</taxon>
        <taxon>Poales</taxon>
        <taxon>Poaceae</taxon>
        <taxon>BOP clade</taxon>
        <taxon>Oryzoideae</taxon>
        <taxon>Oryzeae</taxon>
        <taxon>Oryzinae</taxon>
        <taxon>Oryza</taxon>
    </lineage>
</organism>
<evidence type="ECO:0000313" key="6">
    <source>
        <dbReference type="Proteomes" id="UP000026962"/>
    </source>
</evidence>
<dbReference type="eggNOG" id="ENOG502S4R5">
    <property type="taxonomic scope" value="Eukaryota"/>
</dbReference>
<keyword evidence="3" id="KW-0804">Transcription</keyword>